<evidence type="ECO:0000313" key="2">
    <source>
        <dbReference type="Proteomes" id="UP000308600"/>
    </source>
</evidence>
<dbReference type="Proteomes" id="UP000308600">
    <property type="component" value="Unassembled WGS sequence"/>
</dbReference>
<name>A0ACD3BCP7_9AGAR</name>
<keyword evidence="2" id="KW-1185">Reference proteome</keyword>
<protein>
    <submittedName>
        <fullName evidence="1">Uncharacterized protein</fullName>
    </submittedName>
</protein>
<sequence>MLPTTKPRSSTPRATHTPSASLSFAQPSSSSHLPSSSTHSLKPSRSRGSSLSSTMHWLSRSSTQNSSNSTPYAPSKPTKISEPKVVRQIELLSQRSGVLGAGATVVRTPDEALRETGVRLTYDGSTKPLARVDSKRSRSVENILEETVEQVRAPYSRDDYLSPPNSPPLPPLPPPQEDEEQELDAESIKRPPRPTRAPPTPPPMASAPSLRPSLKPRSQRSTEDFPTVPGIPTYVSVVPSPPPFKPILISTLPSGENVDPSKVIVTVETCTSSFKTTLETIQSRPSHLSSYISSLLPRVRTESIASSSSVYSTASAQADMSAYRRHLASQGLLSSASYSIHIFLDRPSAPYAHILHYLRSPLGTPDSPELLPRSIQLQSSSHARLEMLLELRDEASFLGLQDLYKLCVDQIRLRSAPCAHTRNPSANPPESVHSLHGSIHSLHALLERVESDIRSQRDSHDGKRRSEDSHEAIPARSPPTPQSWNGRSRSRSTSRPPPPAKPAPAGWI</sequence>
<reference evidence="1 2" key="1">
    <citation type="journal article" date="2019" name="Nat. Ecol. Evol.">
        <title>Megaphylogeny resolves global patterns of mushroom evolution.</title>
        <authorList>
            <person name="Varga T."/>
            <person name="Krizsan K."/>
            <person name="Foldi C."/>
            <person name="Dima B."/>
            <person name="Sanchez-Garcia M."/>
            <person name="Sanchez-Ramirez S."/>
            <person name="Szollosi G.J."/>
            <person name="Szarkandi J.G."/>
            <person name="Papp V."/>
            <person name="Albert L."/>
            <person name="Andreopoulos W."/>
            <person name="Angelini C."/>
            <person name="Antonin V."/>
            <person name="Barry K.W."/>
            <person name="Bougher N.L."/>
            <person name="Buchanan P."/>
            <person name="Buyck B."/>
            <person name="Bense V."/>
            <person name="Catcheside P."/>
            <person name="Chovatia M."/>
            <person name="Cooper J."/>
            <person name="Damon W."/>
            <person name="Desjardin D."/>
            <person name="Finy P."/>
            <person name="Geml J."/>
            <person name="Haridas S."/>
            <person name="Hughes K."/>
            <person name="Justo A."/>
            <person name="Karasinski D."/>
            <person name="Kautmanova I."/>
            <person name="Kiss B."/>
            <person name="Kocsube S."/>
            <person name="Kotiranta H."/>
            <person name="LaButti K.M."/>
            <person name="Lechner B.E."/>
            <person name="Liimatainen K."/>
            <person name="Lipzen A."/>
            <person name="Lukacs Z."/>
            <person name="Mihaltcheva S."/>
            <person name="Morgado L.N."/>
            <person name="Niskanen T."/>
            <person name="Noordeloos M.E."/>
            <person name="Ohm R.A."/>
            <person name="Ortiz-Santana B."/>
            <person name="Ovrebo C."/>
            <person name="Racz N."/>
            <person name="Riley R."/>
            <person name="Savchenko A."/>
            <person name="Shiryaev A."/>
            <person name="Soop K."/>
            <person name="Spirin V."/>
            <person name="Szebenyi C."/>
            <person name="Tomsovsky M."/>
            <person name="Tulloss R.E."/>
            <person name="Uehling J."/>
            <person name="Grigoriev I.V."/>
            <person name="Vagvolgyi C."/>
            <person name="Papp T."/>
            <person name="Martin F.M."/>
            <person name="Miettinen O."/>
            <person name="Hibbett D.S."/>
            <person name="Nagy L.G."/>
        </authorList>
    </citation>
    <scope>NUCLEOTIDE SEQUENCE [LARGE SCALE GENOMIC DNA]</scope>
    <source>
        <strain evidence="1 2">NL-1719</strain>
    </source>
</reference>
<accession>A0ACD3BCP7</accession>
<organism evidence="1 2">
    <name type="scientific">Pluteus cervinus</name>
    <dbReference type="NCBI Taxonomy" id="181527"/>
    <lineage>
        <taxon>Eukaryota</taxon>
        <taxon>Fungi</taxon>
        <taxon>Dikarya</taxon>
        <taxon>Basidiomycota</taxon>
        <taxon>Agaricomycotina</taxon>
        <taxon>Agaricomycetes</taxon>
        <taxon>Agaricomycetidae</taxon>
        <taxon>Agaricales</taxon>
        <taxon>Pluteineae</taxon>
        <taxon>Pluteaceae</taxon>
        <taxon>Pluteus</taxon>
    </lineage>
</organism>
<evidence type="ECO:0000313" key="1">
    <source>
        <dbReference type="EMBL" id="TFK75853.1"/>
    </source>
</evidence>
<proteinExistence type="predicted"/>
<dbReference type="EMBL" id="ML208261">
    <property type="protein sequence ID" value="TFK75853.1"/>
    <property type="molecule type" value="Genomic_DNA"/>
</dbReference>
<gene>
    <name evidence="1" type="ORF">BDN72DRAFT_885377</name>
</gene>